<keyword evidence="2" id="KW-1185">Reference proteome</keyword>
<protein>
    <submittedName>
        <fullName evidence="1">Uncharacterized protein</fullName>
    </submittedName>
</protein>
<dbReference type="Proteomes" id="UP001551482">
    <property type="component" value="Unassembled WGS sequence"/>
</dbReference>
<sequence length="77" mass="9014">MVCFQQAVVGAYRHAADTIDRLRTRTSDGDYAYYVDLTYFMVDRALDHHTRTQWVDGEPVTRQRWHDLVATRRNPGA</sequence>
<dbReference type="EMBL" id="JBEZFP010000034">
    <property type="protein sequence ID" value="MEU8134975.1"/>
    <property type="molecule type" value="Genomic_DNA"/>
</dbReference>
<accession>A0ABV3DGU6</accession>
<dbReference type="RefSeq" id="WP_358354110.1">
    <property type="nucleotide sequence ID" value="NZ_JBEZFP010000034.1"/>
</dbReference>
<organism evidence="1 2">
    <name type="scientific">Streptodolium elevatio</name>
    <dbReference type="NCBI Taxonomy" id="3157996"/>
    <lineage>
        <taxon>Bacteria</taxon>
        <taxon>Bacillati</taxon>
        <taxon>Actinomycetota</taxon>
        <taxon>Actinomycetes</taxon>
        <taxon>Kitasatosporales</taxon>
        <taxon>Streptomycetaceae</taxon>
        <taxon>Streptodolium</taxon>
    </lineage>
</organism>
<reference evidence="1 2" key="1">
    <citation type="submission" date="2024-06" db="EMBL/GenBank/DDBJ databases">
        <title>The Natural Products Discovery Center: Release of the First 8490 Sequenced Strains for Exploring Actinobacteria Biosynthetic Diversity.</title>
        <authorList>
            <person name="Kalkreuter E."/>
            <person name="Kautsar S.A."/>
            <person name="Yang D."/>
            <person name="Bader C.D."/>
            <person name="Teijaro C.N."/>
            <person name="Fluegel L."/>
            <person name="Davis C.M."/>
            <person name="Simpson J.R."/>
            <person name="Lauterbach L."/>
            <person name="Steele A.D."/>
            <person name="Gui C."/>
            <person name="Meng S."/>
            <person name="Li G."/>
            <person name="Viehrig K."/>
            <person name="Ye F."/>
            <person name="Su P."/>
            <person name="Kiefer A.F."/>
            <person name="Nichols A."/>
            <person name="Cepeda A.J."/>
            <person name="Yan W."/>
            <person name="Fan B."/>
            <person name="Jiang Y."/>
            <person name="Adhikari A."/>
            <person name="Zheng C.-J."/>
            <person name="Schuster L."/>
            <person name="Cowan T.M."/>
            <person name="Smanski M.J."/>
            <person name="Chevrette M.G."/>
            <person name="De Carvalho L.P.S."/>
            <person name="Shen B."/>
        </authorList>
    </citation>
    <scope>NUCLEOTIDE SEQUENCE [LARGE SCALE GENOMIC DNA]</scope>
    <source>
        <strain evidence="1 2">NPDC048946</strain>
    </source>
</reference>
<name>A0ABV3DGU6_9ACTN</name>
<evidence type="ECO:0000313" key="1">
    <source>
        <dbReference type="EMBL" id="MEU8134975.1"/>
    </source>
</evidence>
<evidence type="ECO:0000313" key="2">
    <source>
        <dbReference type="Proteomes" id="UP001551482"/>
    </source>
</evidence>
<gene>
    <name evidence="1" type="ORF">AB0C36_15835</name>
</gene>
<comment type="caution">
    <text evidence="1">The sequence shown here is derived from an EMBL/GenBank/DDBJ whole genome shotgun (WGS) entry which is preliminary data.</text>
</comment>
<proteinExistence type="predicted"/>